<name>A0A672GUP8_SALFA</name>
<accession>A0A672GUP8</accession>
<dbReference type="Pfam" id="PF13637">
    <property type="entry name" value="Ank_4"/>
    <property type="match status" value="1"/>
</dbReference>
<sequence length="287" mass="31226">MLKWKSRQNGNVCQKGSRRTGGRRNSSRRNGNFRVDEMSVNQLVMVSCCVPDNCLDRSALHVAAFEGRLLLRHDLLGADVDTVTVDNVSALHEACLSGHYESAKLLLENGADPDRVTLAGGTPLFYACSSGNAACVQLILERGSSPHAGRRRASPIHEAAKKNHQERLQLLLSWGAQVDLELPLGGTPLDCACSVSWGTDWIQAFEPLLLCPAGADVRLGCGQDGPLHAAVRGGAAQIVTLLLDFGADECCRNEDGQTPPDLLRWLSRQKRMLKTRLNCSVEELSFQ</sequence>
<evidence type="ECO:0000313" key="7">
    <source>
        <dbReference type="Ensembl" id="ENSSFAP00005022007.1"/>
    </source>
</evidence>
<evidence type="ECO:0000256" key="1">
    <source>
        <dbReference type="ARBA" id="ARBA00005949"/>
    </source>
</evidence>
<dbReference type="InterPro" id="IPR051573">
    <property type="entry name" value="Ankyrin-SOCS_box_domain"/>
</dbReference>
<evidence type="ECO:0000256" key="5">
    <source>
        <dbReference type="PROSITE-ProRule" id="PRU00023"/>
    </source>
</evidence>
<dbReference type="PROSITE" id="PS50088">
    <property type="entry name" value="ANK_REPEAT"/>
    <property type="match status" value="4"/>
</dbReference>
<dbReference type="Gene3D" id="1.25.40.20">
    <property type="entry name" value="Ankyrin repeat-containing domain"/>
    <property type="match status" value="1"/>
</dbReference>
<dbReference type="PANTHER" id="PTHR24136">
    <property type="entry name" value="SOWAH (DROSOPHILA) HOMOLOG"/>
    <property type="match status" value="1"/>
</dbReference>
<dbReference type="GO" id="GO:0016567">
    <property type="term" value="P:protein ubiquitination"/>
    <property type="evidence" value="ECO:0007669"/>
    <property type="project" value="TreeGrafter"/>
</dbReference>
<proteinExistence type="inferred from homology"/>
<feature type="repeat" description="ANK" evidence="5">
    <location>
        <begin position="222"/>
        <end position="254"/>
    </location>
</feature>
<dbReference type="InterPro" id="IPR002110">
    <property type="entry name" value="Ankyrin_rpt"/>
</dbReference>
<dbReference type="InterPro" id="IPR036770">
    <property type="entry name" value="Ankyrin_rpt-contain_sf"/>
</dbReference>
<reference evidence="7" key="3">
    <citation type="submission" date="2025-09" db="UniProtKB">
        <authorList>
            <consortium name="Ensembl"/>
        </authorList>
    </citation>
    <scope>IDENTIFICATION</scope>
</reference>
<dbReference type="SUPFAM" id="SSF48403">
    <property type="entry name" value="Ankyrin repeat"/>
    <property type="match status" value="1"/>
</dbReference>
<evidence type="ECO:0000256" key="2">
    <source>
        <dbReference type="ARBA" id="ARBA00022737"/>
    </source>
</evidence>
<keyword evidence="3" id="KW-0833">Ubl conjugation pathway</keyword>
<dbReference type="OMA" id="CNTLMAD"/>
<dbReference type="Pfam" id="PF00023">
    <property type="entry name" value="Ank"/>
    <property type="match status" value="2"/>
</dbReference>
<dbReference type="Proteomes" id="UP000472267">
    <property type="component" value="Chromosome 16"/>
</dbReference>
<keyword evidence="2" id="KW-0677">Repeat</keyword>
<keyword evidence="8" id="KW-1185">Reference proteome</keyword>
<dbReference type="PANTHER" id="PTHR24136:SF14">
    <property type="entry name" value="ANKYRIN REPEAT AND SOCS BOX PROTEIN 11"/>
    <property type="match status" value="1"/>
</dbReference>
<evidence type="ECO:0000313" key="8">
    <source>
        <dbReference type="Proteomes" id="UP000472267"/>
    </source>
</evidence>
<keyword evidence="4 5" id="KW-0040">ANK repeat</keyword>
<comment type="similarity">
    <text evidence="1">Belongs to the ankyrin SOCS box (ASB) family.</text>
</comment>
<dbReference type="PROSITE" id="PS50297">
    <property type="entry name" value="ANK_REP_REGION"/>
    <property type="match status" value="4"/>
</dbReference>
<feature type="repeat" description="ANK" evidence="5">
    <location>
        <begin position="86"/>
        <end position="118"/>
    </location>
</feature>
<dbReference type="GO" id="GO:0045732">
    <property type="term" value="P:positive regulation of protein catabolic process"/>
    <property type="evidence" value="ECO:0007669"/>
    <property type="project" value="TreeGrafter"/>
</dbReference>
<reference evidence="7" key="2">
    <citation type="submission" date="2025-08" db="UniProtKB">
        <authorList>
            <consortium name="Ensembl"/>
        </authorList>
    </citation>
    <scope>IDENTIFICATION</scope>
</reference>
<evidence type="ECO:0000256" key="6">
    <source>
        <dbReference type="SAM" id="MobiDB-lite"/>
    </source>
</evidence>
<feature type="region of interest" description="Disordered" evidence="6">
    <location>
        <begin position="1"/>
        <end position="32"/>
    </location>
</feature>
<feature type="repeat" description="ANK" evidence="5">
    <location>
        <begin position="119"/>
        <end position="151"/>
    </location>
</feature>
<feature type="repeat" description="ANK" evidence="5">
    <location>
        <begin position="151"/>
        <end position="183"/>
    </location>
</feature>
<feature type="compositionally biased region" description="Basic residues" evidence="6">
    <location>
        <begin position="16"/>
        <end position="27"/>
    </location>
</feature>
<protein>
    <submittedName>
        <fullName evidence="7">Uncharacterized protein</fullName>
    </submittedName>
</protein>
<organism evidence="7 8">
    <name type="scientific">Salarias fasciatus</name>
    <name type="common">Jewelled blenny</name>
    <name type="synonym">Blennius fasciatus</name>
    <dbReference type="NCBI Taxonomy" id="181472"/>
    <lineage>
        <taxon>Eukaryota</taxon>
        <taxon>Metazoa</taxon>
        <taxon>Chordata</taxon>
        <taxon>Craniata</taxon>
        <taxon>Vertebrata</taxon>
        <taxon>Euteleostomi</taxon>
        <taxon>Actinopterygii</taxon>
        <taxon>Neopterygii</taxon>
        <taxon>Teleostei</taxon>
        <taxon>Neoteleostei</taxon>
        <taxon>Acanthomorphata</taxon>
        <taxon>Ovalentaria</taxon>
        <taxon>Blenniimorphae</taxon>
        <taxon>Blenniiformes</taxon>
        <taxon>Blennioidei</taxon>
        <taxon>Blenniidae</taxon>
        <taxon>Salariinae</taxon>
        <taxon>Salarias</taxon>
    </lineage>
</organism>
<evidence type="ECO:0000256" key="3">
    <source>
        <dbReference type="ARBA" id="ARBA00022786"/>
    </source>
</evidence>
<reference evidence="7" key="1">
    <citation type="submission" date="2019-06" db="EMBL/GenBank/DDBJ databases">
        <authorList>
            <consortium name="Wellcome Sanger Institute Data Sharing"/>
        </authorList>
    </citation>
    <scope>NUCLEOTIDE SEQUENCE [LARGE SCALE GENOMIC DNA]</scope>
</reference>
<dbReference type="Ensembl" id="ENSSFAT00005022934.1">
    <property type="protein sequence ID" value="ENSSFAP00005022007.1"/>
    <property type="gene ID" value="ENSSFAG00005011460.1"/>
</dbReference>
<dbReference type="AlphaFoldDB" id="A0A672GUP8"/>
<dbReference type="SMART" id="SM00248">
    <property type="entry name" value="ANK"/>
    <property type="match status" value="5"/>
</dbReference>
<evidence type="ECO:0000256" key="4">
    <source>
        <dbReference type="ARBA" id="ARBA00023043"/>
    </source>
</evidence>